<evidence type="ECO:0000313" key="2">
    <source>
        <dbReference type="EMBL" id="RAL20420.1"/>
    </source>
</evidence>
<evidence type="ECO:0000313" key="3">
    <source>
        <dbReference type="Proteomes" id="UP000249169"/>
    </source>
</evidence>
<dbReference type="InterPro" id="IPR029058">
    <property type="entry name" value="AB_hydrolase_fold"/>
</dbReference>
<dbReference type="PANTHER" id="PTHR11614">
    <property type="entry name" value="PHOSPHOLIPASE-RELATED"/>
    <property type="match status" value="1"/>
</dbReference>
<feature type="domain" description="Serine aminopeptidase S33" evidence="1">
    <location>
        <begin position="68"/>
        <end position="302"/>
    </location>
</feature>
<sequence length="324" mass="35794">MAHPQSANTTPSTSPAPLSAESFDPAIWADLAPGRRAPLDAVERDEGYLSTPDHQQLYWQSWRDPEAQPRALVALMHGYAEHSARYDHVGIALARVGYQVMAIDARGHGRSTGRRGLVRDFEHYVDDLELLIERATQRWPALPLFVLGHSNGGLISLRLALRKPAAVRAFIISSPLLGVAPDLSPLKQKLGVLASRLLPTLSIPSGLDSAFLSHLPDVIAHHDRDPLNFSTATAGWFSQALDAIKDTRERGAEIEASCLFLVAGDDRVVNAAETESFFHTIGSHDRQLEMLPGLYHEILNEKPWRDLLTQALFFMEARRTPAID</sequence>
<protein>
    <recommendedName>
        <fullName evidence="1">Serine aminopeptidase S33 domain-containing protein</fullName>
    </recommendedName>
</protein>
<evidence type="ECO:0000259" key="1">
    <source>
        <dbReference type="Pfam" id="PF12146"/>
    </source>
</evidence>
<gene>
    <name evidence="2" type="ORF">DL240_16580</name>
</gene>
<dbReference type="Gene3D" id="3.40.50.1820">
    <property type="entry name" value="alpha/beta hydrolase"/>
    <property type="match status" value="1"/>
</dbReference>
<comment type="caution">
    <text evidence="2">The sequence shown here is derived from an EMBL/GenBank/DDBJ whole genome shotgun (WGS) entry which is preliminary data.</text>
</comment>
<dbReference type="Pfam" id="PF12146">
    <property type="entry name" value="Hydrolase_4"/>
    <property type="match status" value="1"/>
</dbReference>
<dbReference type="InterPro" id="IPR051044">
    <property type="entry name" value="MAG_DAG_Lipase"/>
</dbReference>
<name>A0A328C5Y9_9DELT</name>
<dbReference type="PRINTS" id="PR00111">
    <property type="entry name" value="ABHYDROLASE"/>
</dbReference>
<proteinExistence type="predicted"/>
<dbReference type="AlphaFoldDB" id="A0A328C5Y9"/>
<reference evidence="2 3" key="1">
    <citation type="submission" date="2018-05" db="EMBL/GenBank/DDBJ databases">
        <title>Lujinxingia marina gen. nov. sp. nov., a new facultative anaerobic member of the class Deltaproteobacteria, and proposal of Lujinxingaceae fam. nov.</title>
        <authorList>
            <person name="Li C.-M."/>
        </authorList>
    </citation>
    <scope>NUCLEOTIDE SEQUENCE [LARGE SCALE GENOMIC DNA]</scope>
    <source>
        <strain evidence="2 3">B210</strain>
    </source>
</reference>
<dbReference type="OrthoDB" id="9806902at2"/>
<dbReference type="InterPro" id="IPR000073">
    <property type="entry name" value="AB_hydrolase_1"/>
</dbReference>
<organism evidence="2 3">
    <name type="scientific">Lujinxingia litoralis</name>
    <dbReference type="NCBI Taxonomy" id="2211119"/>
    <lineage>
        <taxon>Bacteria</taxon>
        <taxon>Deltaproteobacteria</taxon>
        <taxon>Bradymonadales</taxon>
        <taxon>Lujinxingiaceae</taxon>
        <taxon>Lujinxingia</taxon>
    </lineage>
</organism>
<dbReference type="SUPFAM" id="SSF53474">
    <property type="entry name" value="alpha/beta-Hydrolases"/>
    <property type="match status" value="1"/>
</dbReference>
<keyword evidence="3" id="KW-1185">Reference proteome</keyword>
<dbReference type="Proteomes" id="UP000249169">
    <property type="component" value="Unassembled WGS sequence"/>
</dbReference>
<dbReference type="InterPro" id="IPR022742">
    <property type="entry name" value="Hydrolase_4"/>
</dbReference>
<dbReference type="RefSeq" id="WP_111731016.1">
    <property type="nucleotide sequence ID" value="NZ_QHKO01000010.1"/>
</dbReference>
<accession>A0A328C5Y9</accession>
<dbReference type="EMBL" id="QHKO01000010">
    <property type="protein sequence ID" value="RAL20420.1"/>
    <property type="molecule type" value="Genomic_DNA"/>
</dbReference>